<name>A0A6A6KDB9_HEVBR</name>
<protein>
    <submittedName>
        <fullName evidence="2">Uncharacterized protein</fullName>
    </submittedName>
</protein>
<comment type="caution">
    <text evidence="2">The sequence shown here is derived from an EMBL/GenBank/DDBJ whole genome shotgun (WGS) entry which is preliminary data.</text>
</comment>
<feature type="region of interest" description="Disordered" evidence="1">
    <location>
        <begin position="102"/>
        <end position="131"/>
    </location>
</feature>
<reference evidence="2 3" key="1">
    <citation type="journal article" date="2020" name="Mol. Plant">
        <title>The Chromosome-Based Rubber Tree Genome Provides New Insights into Spurge Genome Evolution and Rubber Biosynthesis.</title>
        <authorList>
            <person name="Liu J."/>
            <person name="Shi C."/>
            <person name="Shi C.C."/>
            <person name="Li W."/>
            <person name="Zhang Q.J."/>
            <person name="Zhang Y."/>
            <person name="Li K."/>
            <person name="Lu H.F."/>
            <person name="Shi C."/>
            <person name="Zhu S.T."/>
            <person name="Xiao Z.Y."/>
            <person name="Nan H."/>
            <person name="Yue Y."/>
            <person name="Zhu X.G."/>
            <person name="Wu Y."/>
            <person name="Hong X.N."/>
            <person name="Fan G.Y."/>
            <person name="Tong Y."/>
            <person name="Zhang D."/>
            <person name="Mao C.L."/>
            <person name="Liu Y.L."/>
            <person name="Hao S.J."/>
            <person name="Liu W.Q."/>
            <person name="Lv M.Q."/>
            <person name="Zhang H.B."/>
            <person name="Liu Y."/>
            <person name="Hu-Tang G.R."/>
            <person name="Wang J.P."/>
            <person name="Wang J.H."/>
            <person name="Sun Y.H."/>
            <person name="Ni S.B."/>
            <person name="Chen W.B."/>
            <person name="Zhang X.C."/>
            <person name="Jiao Y.N."/>
            <person name="Eichler E.E."/>
            <person name="Li G.H."/>
            <person name="Liu X."/>
            <person name="Gao L.Z."/>
        </authorList>
    </citation>
    <scope>NUCLEOTIDE SEQUENCE [LARGE SCALE GENOMIC DNA]</scope>
    <source>
        <strain evidence="3">cv. GT1</strain>
        <tissue evidence="2">Leaf</tissue>
    </source>
</reference>
<feature type="compositionally biased region" description="Polar residues" evidence="1">
    <location>
        <begin position="102"/>
        <end position="121"/>
    </location>
</feature>
<evidence type="ECO:0000313" key="2">
    <source>
        <dbReference type="EMBL" id="KAF2286851.1"/>
    </source>
</evidence>
<organism evidence="2 3">
    <name type="scientific">Hevea brasiliensis</name>
    <name type="common">Para rubber tree</name>
    <name type="synonym">Siphonia brasiliensis</name>
    <dbReference type="NCBI Taxonomy" id="3981"/>
    <lineage>
        <taxon>Eukaryota</taxon>
        <taxon>Viridiplantae</taxon>
        <taxon>Streptophyta</taxon>
        <taxon>Embryophyta</taxon>
        <taxon>Tracheophyta</taxon>
        <taxon>Spermatophyta</taxon>
        <taxon>Magnoliopsida</taxon>
        <taxon>eudicotyledons</taxon>
        <taxon>Gunneridae</taxon>
        <taxon>Pentapetalae</taxon>
        <taxon>rosids</taxon>
        <taxon>fabids</taxon>
        <taxon>Malpighiales</taxon>
        <taxon>Euphorbiaceae</taxon>
        <taxon>Crotonoideae</taxon>
        <taxon>Micrandreae</taxon>
        <taxon>Hevea</taxon>
    </lineage>
</organism>
<dbReference type="EMBL" id="JAAGAX010000017">
    <property type="protein sequence ID" value="KAF2286851.1"/>
    <property type="molecule type" value="Genomic_DNA"/>
</dbReference>
<evidence type="ECO:0000256" key="1">
    <source>
        <dbReference type="SAM" id="MobiDB-lite"/>
    </source>
</evidence>
<gene>
    <name evidence="2" type="ORF">GH714_033143</name>
</gene>
<keyword evidence="3" id="KW-1185">Reference proteome</keyword>
<dbReference type="Proteomes" id="UP000467840">
    <property type="component" value="Chromosome 3"/>
</dbReference>
<evidence type="ECO:0000313" key="3">
    <source>
        <dbReference type="Proteomes" id="UP000467840"/>
    </source>
</evidence>
<accession>A0A6A6KDB9</accession>
<sequence length="335" mass="37553">MKITDWIKFWFCGVQRYVEPPKLNGQKRVSCPRRTFNPSGIIDKRSLCTKGWSKPLFELRVSVEAREEVCRTTFLACWLCKFILLGKDADLIRPSTFKGSSKAITNTPQVDNSKVSKNSSCGAKRDVASKEHVLPSNPKRKLLLRLNELDLEVEARLKASVGFVLSPTSFHIITTALGESRPINSMEPIPSTSQHKSCKGALVTQSSEDNAHAKKDSLAVHSLEASELSTFCGQNVLLRFLHQATTLASKSLQDNFGYTPLAKIPLLAKIVFEVLDDFQECDKIDTSIPKERFEGLLKNIDRVSQLESSFPSSISLDCQVKKLNKLKEELDNFNY</sequence>
<proteinExistence type="predicted"/>
<dbReference type="AlphaFoldDB" id="A0A6A6KDB9"/>